<comment type="caution">
    <text evidence="4">The sequence shown here is derived from an EMBL/GenBank/DDBJ whole genome shotgun (WGS) entry which is preliminary data.</text>
</comment>
<dbReference type="PaxDb" id="5507-FOXG_03556P0"/>
<dbReference type="InterPro" id="IPR020845">
    <property type="entry name" value="AMP-binding_CS"/>
</dbReference>
<evidence type="ECO:0008006" key="5">
    <source>
        <dbReference type="Google" id="ProtNLM"/>
    </source>
</evidence>
<organism evidence="4">
    <name type="scientific">Fusarium oxysporum (strain Fo5176)</name>
    <name type="common">Fusarium vascular wilt</name>
    <dbReference type="NCBI Taxonomy" id="660025"/>
    <lineage>
        <taxon>Eukaryota</taxon>
        <taxon>Fungi</taxon>
        <taxon>Dikarya</taxon>
        <taxon>Ascomycota</taxon>
        <taxon>Pezizomycotina</taxon>
        <taxon>Sordariomycetes</taxon>
        <taxon>Hypocreomycetidae</taxon>
        <taxon>Hypocreales</taxon>
        <taxon>Nectriaceae</taxon>
        <taxon>Fusarium</taxon>
        <taxon>Fusarium oxysporum species complex</taxon>
    </lineage>
</organism>
<evidence type="ECO:0000259" key="2">
    <source>
        <dbReference type="Pfam" id="PF00501"/>
    </source>
</evidence>
<accession>F9FXX7</accession>
<dbReference type="OrthoDB" id="6509636at2759"/>
<dbReference type="PANTHER" id="PTHR24096:SF422">
    <property type="entry name" value="BCDNA.GH02901"/>
    <property type="match status" value="1"/>
</dbReference>
<dbReference type="GO" id="GO:0016405">
    <property type="term" value="F:CoA-ligase activity"/>
    <property type="evidence" value="ECO:0007669"/>
    <property type="project" value="TreeGrafter"/>
</dbReference>
<dbReference type="Pfam" id="PF00501">
    <property type="entry name" value="AMP-binding"/>
    <property type="match status" value="1"/>
</dbReference>
<dbReference type="SUPFAM" id="SSF56801">
    <property type="entry name" value="Acetyl-CoA synthetase-like"/>
    <property type="match status" value="1"/>
</dbReference>
<dbReference type="Gene3D" id="2.30.38.10">
    <property type="entry name" value="Luciferase, Domain 3"/>
    <property type="match status" value="1"/>
</dbReference>
<name>F9FXX7_FUSOF</name>
<feature type="domain" description="AMP-dependent synthetase/ligase" evidence="2">
    <location>
        <begin position="71"/>
        <end position="439"/>
    </location>
</feature>
<dbReference type="InterPro" id="IPR025110">
    <property type="entry name" value="AMP-bd_C"/>
</dbReference>
<feature type="region of interest" description="Disordered" evidence="1">
    <location>
        <begin position="22"/>
        <end position="41"/>
    </location>
</feature>
<dbReference type="InterPro" id="IPR000873">
    <property type="entry name" value="AMP-dep_synth/lig_dom"/>
</dbReference>
<protein>
    <recommendedName>
        <fullName evidence="5">Phenylacetyl-CoA ligase</fullName>
    </recommendedName>
</protein>
<dbReference type="PANTHER" id="PTHR24096">
    <property type="entry name" value="LONG-CHAIN-FATTY-ACID--COA LIGASE"/>
    <property type="match status" value="1"/>
</dbReference>
<dbReference type="InterPro" id="IPR045851">
    <property type="entry name" value="AMP-bd_C_sf"/>
</dbReference>
<proteinExistence type="predicted"/>
<dbReference type="Pfam" id="PF13193">
    <property type="entry name" value="AMP-binding_C"/>
    <property type="match status" value="1"/>
</dbReference>
<reference evidence="4" key="1">
    <citation type="journal article" date="2012" name="Mol. Plant Microbe Interact.">
        <title>A highly conserved effector in Fusarium oxysporum is required for full virulence on Arabidopsis.</title>
        <authorList>
            <person name="Thatcher L.F."/>
            <person name="Gardiner D.M."/>
            <person name="Kazan K."/>
            <person name="Manners J."/>
        </authorList>
    </citation>
    <scope>NUCLEOTIDE SEQUENCE [LARGE SCALE GENOMIC DNA]</scope>
    <source>
        <strain evidence="4">Fo5176</strain>
    </source>
</reference>
<evidence type="ECO:0000313" key="4">
    <source>
        <dbReference type="EMBL" id="EGU78233.1"/>
    </source>
</evidence>
<sequence length="599" mass="66261">MCNVVIHMHLCFSFDPNIWRRPRSDKEKGEPGNQLRKPPESITIPDFIFSDKHARKPIGQSRNPFTCGISGKTYTTEEVIQREKLLARALAKRLGYDVHDGTEWDRVVALFSVNTIDYITMTHAVHRLNGIVTPASAAYSAPELEHQLRSSGANALFTCVPLLETALTAAKAVGIPEDRVFLLPVPGFESKPPFKSIDDLIAEGKDAPELQPLNWIKGQGLRQVAYLCYSSGTSGLPKAVEITHVNVIANVMQMTVQNEEGRKAAGVDTQVQLGLLPLSHIYGLVPVAHWGIYNGDETVILPKFELKMFLATVQRYKIEQMALVPPIMVQMLSHKAECQKYDLSSVRFIFSGAAPLGKETIFGLNEIWPKWNICQGYGLTETSPVVSSTTELDIDPGSSGSLLPGIKAKVIDAEGKEVTEYNTPGELYVQGPSVVLGYLNNAKATAETFVNHSDGRWMRTGDEVIVRKSPKGIEHLVIVDRIKELIKVKGHQVAPAELEAHLLTHPLVDDCAVIQVPDDRAGEVPKAFVVKAPEAKGMSDEEVTKSINKHVEEHKARHKWLKGGIEFIEIIPKSPSGKILRRLLRDKEKQARKEKGAKL</sequence>
<evidence type="ECO:0000256" key="1">
    <source>
        <dbReference type="SAM" id="MobiDB-lite"/>
    </source>
</evidence>
<dbReference type="EMBL" id="AFQF01002850">
    <property type="protein sequence ID" value="EGU78233.1"/>
    <property type="molecule type" value="Genomic_DNA"/>
</dbReference>
<dbReference type="Gene3D" id="3.40.50.980">
    <property type="match status" value="2"/>
</dbReference>
<dbReference type="STRING" id="660025.F9FXX7"/>
<gene>
    <name evidence="4" type="ORF">FOXB_11259</name>
</gene>
<dbReference type="PROSITE" id="PS00455">
    <property type="entry name" value="AMP_BINDING"/>
    <property type="match status" value="1"/>
</dbReference>
<evidence type="ECO:0000259" key="3">
    <source>
        <dbReference type="Pfam" id="PF13193"/>
    </source>
</evidence>
<dbReference type="AlphaFoldDB" id="F9FXX7"/>
<feature type="domain" description="AMP-binding enzyme C-terminal" evidence="3">
    <location>
        <begin position="497"/>
        <end position="578"/>
    </location>
</feature>
<dbReference type="Gene3D" id="3.30.300.30">
    <property type="match status" value="1"/>
</dbReference>
<dbReference type="CDD" id="cd05911">
    <property type="entry name" value="Firefly_Luc_like"/>
    <property type="match status" value="1"/>
</dbReference>